<dbReference type="EMBL" id="KZ559597">
    <property type="protein sequence ID" value="PLN77366.1"/>
    <property type="molecule type" value="Genomic_DNA"/>
</dbReference>
<protein>
    <submittedName>
        <fullName evidence="11">Endosome-associated ubiquitin isopeptidase</fullName>
    </submittedName>
</protein>
<evidence type="ECO:0000259" key="10">
    <source>
        <dbReference type="PROSITE" id="PS50249"/>
    </source>
</evidence>
<sequence>MTSHLSPPPGAGPSSPQSVEKITQRAQEYDYNPLVPLKYWLRSAAALISQASIYEREGHDEEAYLLLFRHAQLVLVNLAKHPGAKDPQNQKGLLEAEKEVQKNLAKLETLKPRINKRYERYLQLARDRKARGPSRGSVTPSELGHKTAARDPGVVAEPLEARENKDLAVKLARTEISRRATVRRAVHDAGISPEGERQRRTAGVWGHWEHELEQDERDTNGDLSRRIQDVRTRMDSAPSADQRHNRVSKSAVRPPATSSTSAYKYPTVPPRQQKQLDTLPLSPINRPRDNESVRPEAPRIPPKDPVIQPAISDSPPPPRPDKVSSTPPAPPASAPPLPSKVQPAEAGDGESARSNLDPSSFTFKPAAYLENGSPLRTVFLPPELRSQFLSIAEPNTRRNLETCGVLCGTLISNALFVSRLIIPEQTSTSDTCETLNESAIFDYCDSEDLMMLGWIHTHPTQTCFMSSRDLHTHCGYQVMLPESFAIVCAPSKTPDWGIFRLTDPPGLKTVLNCTQSGLFHPHAESNIYTDALRPGHVFEAKGLEFEVVDLRPNGSHF</sequence>
<feature type="region of interest" description="Disordered" evidence="9">
    <location>
        <begin position="231"/>
        <end position="358"/>
    </location>
</feature>
<organism evidence="11 12">
    <name type="scientific">Aspergillus taichungensis</name>
    <dbReference type="NCBI Taxonomy" id="482145"/>
    <lineage>
        <taxon>Eukaryota</taxon>
        <taxon>Fungi</taxon>
        <taxon>Dikarya</taxon>
        <taxon>Ascomycota</taxon>
        <taxon>Pezizomycotina</taxon>
        <taxon>Eurotiomycetes</taxon>
        <taxon>Eurotiomycetidae</taxon>
        <taxon>Eurotiales</taxon>
        <taxon>Aspergillaceae</taxon>
        <taxon>Aspergillus</taxon>
        <taxon>Aspergillus subgen. Circumdati</taxon>
    </lineage>
</organism>
<dbReference type="GO" id="GO:0005768">
    <property type="term" value="C:endosome"/>
    <property type="evidence" value="ECO:0007669"/>
    <property type="project" value="TreeGrafter"/>
</dbReference>
<gene>
    <name evidence="11" type="ORF">BDW42DRAFT_5005</name>
</gene>
<dbReference type="SUPFAM" id="SSF102712">
    <property type="entry name" value="JAB1/MPN domain"/>
    <property type="match status" value="1"/>
</dbReference>
<dbReference type="GO" id="GO:0140492">
    <property type="term" value="F:metal-dependent deubiquitinase activity"/>
    <property type="evidence" value="ECO:0007669"/>
    <property type="project" value="InterPro"/>
</dbReference>
<feature type="region of interest" description="Disordered" evidence="9">
    <location>
        <begin position="129"/>
        <end position="157"/>
    </location>
</feature>
<comment type="similarity">
    <text evidence="2">Belongs to the peptidase M67C family.</text>
</comment>
<dbReference type="InterPro" id="IPR000555">
    <property type="entry name" value="JAMM/MPN+_dom"/>
</dbReference>
<keyword evidence="7" id="KW-0862">Zinc</keyword>
<evidence type="ECO:0000256" key="8">
    <source>
        <dbReference type="ARBA" id="ARBA00023049"/>
    </source>
</evidence>
<feature type="compositionally biased region" description="Basic and acidic residues" evidence="9">
    <location>
        <begin position="286"/>
        <end position="297"/>
    </location>
</feature>
<proteinExistence type="inferred from homology"/>
<evidence type="ECO:0000256" key="6">
    <source>
        <dbReference type="ARBA" id="ARBA00022801"/>
    </source>
</evidence>
<dbReference type="Pfam" id="PF01398">
    <property type="entry name" value="JAB"/>
    <property type="match status" value="1"/>
</dbReference>
<dbReference type="SMART" id="SM00232">
    <property type="entry name" value="JAB_MPN"/>
    <property type="match status" value="1"/>
</dbReference>
<evidence type="ECO:0000256" key="9">
    <source>
        <dbReference type="SAM" id="MobiDB-lite"/>
    </source>
</evidence>
<evidence type="ECO:0000313" key="11">
    <source>
        <dbReference type="EMBL" id="PLN77366.1"/>
    </source>
</evidence>
<evidence type="ECO:0000256" key="7">
    <source>
        <dbReference type="ARBA" id="ARBA00022833"/>
    </source>
</evidence>
<evidence type="ECO:0000256" key="3">
    <source>
        <dbReference type="ARBA" id="ARBA00022670"/>
    </source>
</evidence>
<evidence type="ECO:0000256" key="2">
    <source>
        <dbReference type="ARBA" id="ARBA00010981"/>
    </source>
</evidence>
<keyword evidence="3" id="KW-0645">Protease</keyword>
<dbReference type="CDD" id="cd08066">
    <property type="entry name" value="MPN_AMSH_like"/>
    <property type="match status" value="1"/>
</dbReference>
<keyword evidence="4" id="KW-0479">Metal-binding</keyword>
<feature type="region of interest" description="Disordered" evidence="9">
    <location>
        <begin position="1"/>
        <end position="23"/>
    </location>
</feature>
<dbReference type="InterPro" id="IPR037518">
    <property type="entry name" value="MPN"/>
</dbReference>
<dbReference type="GO" id="GO:0006508">
    <property type="term" value="P:proteolysis"/>
    <property type="evidence" value="ECO:0007669"/>
    <property type="project" value="UniProtKB-KW"/>
</dbReference>
<dbReference type="Gene3D" id="1.20.58.80">
    <property type="entry name" value="Phosphotransferase system, lactose/cellobiose-type IIA subunit"/>
    <property type="match status" value="1"/>
</dbReference>
<dbReference type="Pfam" id="PF08969">
    <property type="entry name" value="USP8_dimer"/>
    <property type="match status" value="1"/>
</dbReference>
<feature type="compositionally biased region" description="Pro residues" evidence="9">
    <location>
        <begin position="327"/>
        <end position="338"/>
    </location>
</feature>
<dbReference type="FunFam" id="3.40.140.10:FF:000033">
    <property type="entry name" value="AMSH-like protease sst2"/>
    <property type="match status" value="1"/>
</dbReference>
<evidence type="ECO:0000256" key="1">
    <source>
        <dbReference type="ARBA" id="ARBA00001947"/>
    </source>
</evidence>
<dbReference type="Gene3D" id="3.40.140.10">
    <property type="entry name" value="Cytidine Deaminase, domain 2"/>
    <property type="match status" value="1"/>
</dbReference>
<reference evidence="12" key="1">
    <citation type="submission" date="2017-12" db="EMBL/GenBank/DDBJ databases">
        <authorList>
            <consortium name="DOE Joint Genome Institute"/>
            <person name="Mondo S.J."/>
            <person name="Kjaerbolling I."/>
            <person name="Vesth T.C."/>
            <person name="Frisvad J.C."/>
            <person name="Nybo J.L."/>
            <person name="Theobald S."/>
            <person name="Kuo A."/>
            <person name="Bowyer P."/>
            <person name="Matsuda Y."/>
            <person name="Lyhne E.K."/>
            <person name="Kogle M.E."/>
            <person name="Clum A."/>
            <person name="Lipzen A."/>
            <person name="Salamov A."/>
            <person name="Ngan C.Y."/>
            <person name="Daum C."/>
            <person name="Chiniquy J."/>
            <person name="Barry K."/>
            <person name="LaButti K."/>
            <person name="Haridas S."/>
            <person name="Simmons B.A."/>
            <person name="Magnuson J.K."/>
            <person name="Mortensen U.H."/>
            <person name="Larsen T.O."/>
            <person name="Grigoriev I.V."/>
            <person name="Baker S.E."/>
            <person name="Andersen M.R."/>
            <person name="Nordberg H.P."/>
            <person name="Cantor M.N."/>
            <person name="Hua S.X."/>
        </authorList>
    </citation>
    <scope>NUCLEOTIDE SEQUENCE [LARGE SCALE GENOMIC DNA]</scope>
    <source>
        <strain evidence="12">IBT 19404</strain>
    </source>
</reference>
<keyword evidence="12" id="KW-1185">Reference proteome</keyword>
<dbReference type="GO" id="GO:0061578">
    <property type="term" value="F:K63-linked deubiquitinase activity"/>
    <property type="evidence" value="ECO:0007669"/>
    <property type="project" value="InterPro"/>
</dbReference>
<dbReference type="PANTHER" id="PTHR12947:SF13">
    <property type="entry name" value="FI19924P1"/>
    <property type="match status" value="1"/>
</dbReference>
<dbReference type="SUPFAM" id="SSF140856">
    <property type="entry name" value="USP8 N-terminal domain-like"/>
    <property type="match status" value="1"/>
</dbReference>
<dbReference type="FunFam" id="1.20.58.80:FF:000024">
    <property type="entry name" value="Endosome-associated ubiquitin isopeptidase (AmsH)"/>
    <property type="match status" value="1"/>
</dbReference>
<dbReference type="PROSITE" id="PS50249">
    <property type="entry name" value="MPN"/>
    <property type="match status" value="1"/>
</dbReference>
<dbReference type="PANTHER" id="PTHR12947">
    <property type="entry name" value="AMSH-LIKE PROTEASE"/>
    <property type="match status" value="1"/>
</dbReference>
<keyword evidence="5" id="KW-0833">Ubl conjugation pathway</keyword>
<keyword evidence="8" id="KW-0482">Metalloprotease</keyword>
<dbReference type="Proteomes" id="UP000235023">
    <property type="component" value="Unassembled WGS sequence"/>
</dbReference>
<dbReference type="GO" id="GO:0046872">
    <property type="term" value="F:metal ion binding"/>
    <property type="evidence" value="ECO:0007669"/>
    <property type="project" value="UniProtKB-KW"/>
</dbReference>
<comment type="cofactor">
    <cofactor evidence="1">
        <name>Zn(2+)</name>
        <dbReference type="ChEBI" id="CHEBI:29105"/>
    </cofactor>
</comment>
<feature type="domain" description="MPN" evidence="10">
    <location>
        <begin position="378"/>
        <end position="505"/>
    </location>
</feature>
<dbReference type="InterPro" id="IPR015063">
    <property type="entry name" value="USP8_dimer"/>
</dbReference>
<evidence type="ECO:0000256" key="4">
    <source>
        <dbReference type="ARBA" id="ARBA00022723"/>
    </source>
</evidence>
<feature type="compositionally biased region" description="Pro residues" evidence="9">
    <location>
        <begin position="1"/>
        <end position="11"/>
    </location>
</feature>
<evidence type="ECO:0000256" key="5">
    <source>
        <dbReference type="ARBA" id="ARBA00022786"/>
    </source>
</evidence>
<dbReference type="GO" id="GO:0016020">
    <property type="term" value="C:membrane"/>
    <property type="evidence" value="ECO:0007669"/>
    <property type="project" value="TreeGrafter"/>
</dbReference>
<accession>A0A2J5HK37</accession>
<dbReference type="GO" id="GO:0070536">
    <property type="term" value="P:protein K63-linked deubiquitination"/>
    <property type="evidence" value="ECO:0007669"/>
    <property type="project" value="InterPro"/>
</dbReference>
<dbReference type="OrthoDB" id="3640at2759"/>
<dbReference type="InterPro" id="IPR044098">
    <property type="entry name" value="STAMBP/STALP-like_MPN"/>
</dbReference>
<evidence type="ECO:0000313" key="12">
    <source>
        <dbReference type="Proteomes" id="UP000235023"/>
    </source>
</evidence>
<dbReference type="AlphaFoldDB" id="A0A2J5HK37"/>
<keyword evidence="6" id="KW-0378">Hydrolase</keyword>
<name>A0A2J5HK37_9EURO</name>